<feature type="domain" description="Trypanosoma Tc-38 (p38) protein" evidence="1">
    <location>
        <begin position="99"/>
        <end position="157"/>
    </location>
</feature>
<dbReference type="Pfam" id="PF20054">
    <property type="entry name" value="Tc-38"/>
    <property type="match status" value="3"/>
</dbReference>
<keyword evidence="3" id="KW-1185">Reference proteome</keyword>
<name>A0A7G2CP19_9TRYP</name>
<gene>
    <name evidence="2" type="ORF">ADEAN_000821300</name>
</gene>
<dbReference type="AlphaFoldDB" id="A0A7G2CP19"/>
<evidence type="ECO:0000313" key="3">
    <source>
        <dbReference type="Proteomes" id="UP000515908"/>
    </source>
</evidence>
<dbReference type="InterPro" id="IPR045399">
    <property type="entry name" value="Tc-38"/>
</dbReference>
<dbReference type="EMBL" id="LR877162">
    <property type="protein sequence ID" value="CAD2220691.1"/>
    <property type="molecule type" value="Genomic_DNA"/>
</dbReference>
<evidence type="ECO:0000259" key="1">
    <source>
        <dbReference type="Pfam" id="PF20054"/>
    </source>
</evidence>
<feature type="domain" description="Trypanosoma Tc-38 (p38) protein" evidence="1">
    <location>
        <begin position="277"/>
        <end position="328"/>
    </location>
</feature>
<evidence type="ECO:0000313" key="2">
    <source>
        <dbReference type="EMBL" id="CAD2220691.1"/>
    </source>
</evidence>
<dbReference type="OrthoDB" id="268648at2759"/>
<accession>A0A7G2CP19</accession>
<dbReference type="Proteomes" id="UP000515908">
    <property type="component" value="Chromosome 18"/>
</dbReference>
<proteinExistence type="predicted"/>
<sequence length="339" mass="38687">MFRRLSTLTGATALARSIVVFSQQQHVLESNQKARGSPSNVWIEDWEVDRLDLKPESGALPTQISMEKQVELYNFDQLVSPPEVMEAPKHSSYSSRNVYGDRLQFELNDRAQKHGFQSRWWITRAQAYKENLQMKSNARSSIILTKSTLKLFHSSQLEGGEMLMTYPVSGGSRKLYNKKGDAYLLLKDHIKSNGFNSGLYFTRRQLEFFKLSVQPKQQPVLQEMSSGERYLLFNVDQLEDPQLALKTLQRSAVQVPTFLLSGEPIAAESAKKFPKTFKSNYWLTGRDAELYQWPIKEAEKRKGVPFSSNGAASLQIELYNVEQLTNPEEAFAKAGLFIQ</sequence>
<organism evidence="2 3">
    <name type="scientific">Angomonas deanei</name>
    <dbReference type="NCBI Taxonomy" id="59799"/>
    <lineage>
        <taxon>Eukaryota</taxon>
        <taxon>Discoba</taxon>
        <taxon>Euglenozoa</taxon>
        <taxon>Kinetoplastea</taxon>
        <taxon>Metakinetoplastina</taxon>
        <taxon>Trypanosomatida</taxon>
        <taxon>Trypanosomatidae</taxon>
        <taxon>Strigomonadinae</taxon>
        <taxon>Angomonas</taxon>
    </lineage>
</organism>
<feature type="domain" description="Trypanosoma Tc-38 (p38) protein" evidence="1">
    <location>
        <begin position="18"/>
        <end position="82"/>
    </location>
</feature>
<dbReference type="VEuPathDB" id="TriTrypDB:ADEAN_000821300"/>
<reference evidence="2 3" key="1">
    <citation type="submission" date="2020-08" db="EMBL/GenBank/DDBJ databases">
        <authorList>
            <person name="Newling K."/>
            <person name="Davey J."/>
            <person name="Forrester S."/>
        </authorList>
    </citation>
    <scope>NUCLEOTIDE SEQUENCE [LARGE SCALE GENOMIC DNA]</scope>
    <source>
        <strain evidence="3">Crithidia deanei Carvalho (ATCC PRA-265)</strain>
    </source>
</reference>
<protein>
    <recommendedName>
        <fullName evidence="1">Trypanosoma Tc-38 (p38) protein domain-containing protein</fullName>
    </recommendedName>
</protein>